<keyword evidence="2" id="KW-0677">Repeat</keyword>
<name>A0A0K9PWP7_ZOSMR</name>
<dbReference type="PROSITE" id="PS51375">
    <property type="entry name" value="PPR"/>
    <property type="match status" value="1"/>
</dbReference>
<dbReference type="OMA" id="QGCEVEF"/>
<dbReference type="Proteomes" id="UP000036987">
    <property type="component" value="Unassembled WGS sequence"/>
</dbReference>
<accession>A0A0K9PWP7</accession>
<evidence type="ECO:0000313" key="5">
    <source>
        <dbReference type="Proteomes" id="UP000036987"/>
    </source>
</evidence>
<dbReference type="PANTHER" id="PTHR47939">
    <property type="entry name" value="MEMBRANE-ASSOCIATED SALT-INDUCIBLE PROTEIN-LIKE"/>
    <property type="match status" value="1"/>
</dbReference>
<dbReference type="InterPro" id="IPR002885">
    <property type="entry name" value="PPR_rpt"/>
</dbReference>
<dbReference type="InterPro" id="IPR050667">
    <property type="entry name" value="PPR-containing_protein"/>
</dbReference>
<dbReference type="PANTHER" id="PTHR47939:SF8">
    <property type="entry name" value="PENTACOTRIPEPTIDE-REPEAT REGION OF PRORP DOMAIN-CONTAINING PROTEIN"/>
    <property type="match status" value="1"/>
</dbReference>
<organism evidence="4 5">
    <name type="scientific">Zostera marina</name>
    <name type="common">Eelgrass</name>
    <dbReference type="NCBI Taxonomy" id="29655"/>
    <lineage>
        <taxon>Eukaryota</taxon>
        <taxon>Viridiplantae</taxon>
        <taxon>Streptophyta</taxon>
        <taxon>Embryophyta</taxon>
        <taxon>Tracheophyta</taxon>
        <taxon>Spermatophyta</taxon>
        <taxon>Magnoliopsida</taxon>
        <taxon>Liliopsida</taxon>
        <taxon>Zosteraceae</taxon>
        <taxon>Zostera</taxon>
    </lineage>
</organism>
<sequence>MKTMIVGCRNCLLRRKSPWIPMKDPNELRQVILSLPPPLAVNAISSILHSLRRPSVSRQHHHHPILSSLLTSLLPNLTTSTDSIPTVHFPLSLAVLQSFFRSGLPPPPYTRSSLSDLYIHLRRRHHLVPVFKLLKSLNDIDFRFDSKTCDYLIGALCCTGEVEEAARVLRGVRRAGGMPDSESYWKVVERCCESKNFELGLELMRFMVEEEGMMLKKGMVGRLVKAMRKVREVRKSVEVVRWLERQGCEVEFDGYARIVEGCLENKEFVLAGKVFVEMTKRGFLPFAKVRRKVFDGLAGIGQHELAGDVRRLLFDIGS</sequence>
<comment type="caution">
    <text evidence="4">The sequence shown here is derived from an EMBL/GenBank/DDBJ whole genome shotgun (WGS) entry which is preliminary data.</text>
</comment>
<protein>
    <submittedName>
        <fullName evidence="4">Putative Pentatricopeptide repeat-containing protein</fullName>
    </submittedName>
</protein>
<dbReference type="STRING" id="29655.A0A0K9PWP7"/>
<dbReference type="GO" id="GO:0003729">
    <property type="term" value="F:mRNA binding"/>
    <property type="evidence" value="ECO:0000318"/>
    <property type="project" value="GO_Central"/>
</dbReference>
<dbReference type="AlphaFoldDB" id="A0A0K9PWP7"/>
<evidence type="ECO:0000256" key="2">
    <source>
        <dbReference type="ARBA" id="ARBA00022737"/>
    </source>
</evidence>
<reference evidence="5" key="1">
    <citation type="journal article" date="2016" name="Nature">
        <title>The genome of the seagrass Zostera marina reveals angiosperm adaptation to the sea.</title>
        <authorList>
            <person name="Olsen J.L."/>
            <person name="Rouze P."/>
            <person name="Verhelst B."/>
            <person name="Lin Y.-C."/>
            <person name="Bayer T."/>
            <person name="Collen J."/>
            <person name="Dattolo E."/>
            <person name="De Paoli E."/>
            <person name="Dittami S."/>
            <person name="Maumus F."/>
            <person name="Michel G."/>
            <person name="Kersting A."/>
            <person name="Lauritano C."/>
            <person name="Lohaus R."/>
            <person name="Toepel M."/>
            <person name="Tonon T."/>
            <person name="Vanneste K."/>
            <person name="Amirebrahimi M."/>
            <person name="Brakel J."/>
            <person name="Bostroem C."/>
            <person name="Chovatia M."/>
            <person name="Grimwood J."/>
            <person name="Jenkins J.W."/>
            <person name="Jueterbock A."/>
            <person name="Mraz A."/>
            <person name="Stam W.T."/>
            <person name="Tice H."/>
            <person name="Bornberg-Bauer E."/>
            <person name="Green P.J."/>
            <person name="Pearson G.A."/>
            <person name="Procaccini G."/>
            <person name="Duarte C.M."/>
            <person name="Schmutz J."/>
            <person name="Reusch T.B.H."/>
            <person name="Van de Peer Y."/>
        </authorList>
    </citation>
    <scope>NUCLEOTIDE SEQUENCE [LARGE SCALE GENOMIC DNA]</scope>
    <source>
        <strain evidence="5">cv. Finnish</strain>
    </source>
</reference>
<evidence type="ECO:0000313" key="4">
    <source>
        <dbReference type="EMBL" id="KMZ73349.1"/>
    </source>
</evidence>
<dbReference type="Gene3D" id="1.25.40.10">
    <property type="entry name" value="Tetratricopeptide repeat domain"/>
    <property type="match status" value="1"/>
</dbReference>
<feature type="repeat" description="PPR" evidence="3">
    <location>
        <begin position="145"/>
        <end position="179"/>
    </location>
</feature>
<dbReference type="EMBL" id="LFYR01000585">
    <property type="protein sequence ID" value="KMZ73349.1"/>
    <property type="molecule type" value="Genomic_DNA"/>
</dbReference>
<dbReference type="OrthoDB" id="1911783at2759"/>
<proteinExistence type="inferred from homology"/>
<evidence type="ECO:0000256" key="3">
    <source>
        <dbReference type="PROSITE-ProRule" id="PRU00708"/>
    </source>
</evidence>
<dbReference type="InterPro" id="IPR011990">
    <property type="entry name" value="TPR-like_helical_dom_sf"/>
</dbReference>
<gene>
    <name evidence="4" type="ORF">ZOSMA_14G01130</name>
</gene>
<keyword evidence="5" id="KW-1185">Reference proteome</keyword>
<evidence type="ECO:0000256" key="1">
    <source>
        <dbReference type="ARBA" id="ARBA00007626"/>
    </source>
</evidence>
<comment type="similarity">
    <text evidence="1">Belongs to the PPR family. P subfamily.</text>
</comment>